<feature type="domain" description="HYR" evidence="4">
    <location>
        <begin position="850"/>
        <end position="933"/>
    </location>
</feature>
<sequence>MFKVDGSPVPAFGLALHNDELYFAPWYQGDMTVYAVNRESKNLAQVSRGVSPRPFSMIVVHKHMQKSPREQGIRFCEKQNSNDKTVRHRCSHLCANIGKDDYVCLCPSNSGLVLAPDGKTCVIPDQFLLVTSLDEGTISLIPKAIGGVQIQPDDVHDRVVIATSERPSAVVYDPVDEHQKILLADAQYSGEDGYAYVDPPSVTWIYSPEKNIYEHDSYSIPPERIRLPFGVTGYGDMSWFTDWELGGIVEIDPTTFGRDSVILKLKLNLSKPTGIFFVDRVSANVKNSPCLKNLCSHICVPDKTSAREYYCSCPKNTGLVIGTDGVQCKTPERFLLVADMNRILLQTLEDGYPDQTPGPVILYESPNMFSNIAGVVYDPIENYVYWSDNGIKHIARRKFFVTPPESIKDRDRTLEYEVMPYIENIGEINALTFDVENRLLVWTDSGRGSIEILSLRPGAIFHATAAAQREFPMGVALDATTGKIFWTEMGKQSGIWEMDFNGSDKKQVVPKSHYPASIVFDSLSQEIVLGDAKTVEMESYTSADFAPIHSSSFIEAGHLFSIATDGSNNYFSDWETQSVHTFSRDVSQGNTLIKNLIRPTQLFFNSGLAVADNGICMTNDIKCSHICLPADDGYDCKCPDNLYLAANYETCVATRGEIGEYGDLESYLDEYAASTEITPTTSAATTTTAIIIDESDFDSYVDNFNETDSEYDYDISNYDYEIIEDKPPVTSVTNSTTTTSTVTVTTPTTPTTTTGTTTETLPEIVAEFANCPEYTDNGIELQLDGGYTFSTIDNTRFNLTANSGGVDLDVVRSKSTPKKLRAGKQQMVEFEAYDSITNDTVKCGFLVDIIDTEPPRLVFCPNEMVISSFRKDLTSYVEWPMPEFKDNLGASNLNITMSHEPGFFPIGIHEILITATDQFGNSATCGFEVMVKQERPKMGCGYPPKPPNSELMCQTDADNFVQHCQVFCSDGYENALYLPQMTCNFTSLQHEEHIWLPALDANVCQKPAIAGASKTIQLTYDAPCIPDPSFYKSSIAVMKPQIQNQPRCETKARAGFCERPESFLQIECENEEKIRLNITVEIEETENMKTTATVLSYLDLVLEDIRVAAVEGSLTLTGSDQEEYIAQKAEELPSYSAYSSSPILGQLICDDGHKVVKDGCLKCPKGSRLYGNECELCRIGEYQEIPGTSKCFSCPAGKTTISVGTTSIFKCIDDIQETSSLLPFVIAGCAAGFIILLALVLCIVCVIHKKKRERQRKHLEAVQRHARNERAEQEKVEQLAQLEREREAREAEFARQRAERRAMMNALTIDQENQEPIPVENESENGSSSSDEDDDDDIAKPSQVESESGEDNEDDLDAEVAQTFEKAQENEPKSILRKVSKYEKGQAPSMNRMGLQSSLSMRSTNLPTASALNQMNSSGIVRHASIAGSMTGSQMMMMPPNSSVQRTPSMNLEGFNQQMMLQQMMTQGNYDMVRPSHQFSPAIATPPDSTYDVPRPSYPGSHVGSFVGSQGMPPPQHNQMSNMPPQHIQPPPPQMNNPHQRQGSYQGGFADPGQIQNFNQPQFMEGPPQGQMPNGFGPPGQQIPPHMQGPPGPHPGQHGPGPEQYDNMQFNNVPPFNMGPGPQGFY</sequence>
<reference evidence="5 6" key="1">
    <citation type="submission" date="2021-04" db="EMBL/GenBank/DDBJ databases">
        <authorList>
            <person name="Bliznina A."/>
        </authorList>
    </citation>
    <scope>NUCLEOTIDE SEQUENCE [LARGE SCALE GENOMIC DNA]</scope>
</reference>
<dbReference type="PANTHER" id="PTHR46513:SF13">
    <property type="entry name" value="EGF-LIKE DOMAIN-CONTAINING PROTEIN"/>
    <property type="match status" value="1"/>
</dbReference>
<evidence type="ECO:0000256" key="1">
    <source>
        <dbReference type="ARBA" id="ARBA00022737"/>
    </source>
</evidence>
<dbReference type="PROSITE" id="PS50825">
    <property type="entry name" value="HYR"/>
    <property type="match status" value="1"/>
</dbReference>
<dbReference type="SMART" id="SM00135">
    <property type="entry name" value="LY"/>
    <property type="match status" value="3"/>
</dbReference>
<protein>
    <submittedName>
        <fullName evidence="5">Oidioi.mRNA.OKI2018_I69.PAR.g12361.t1.cds</fullName>
    </submittedName>
</protein>
<evidence type="ECO:0000313" key="5">
    <source>
        <dbReference type="EMBL" id="CAG5089819.1"/>
    </source>
</evidence>
<dbReference type="EMBL" id="OU015568">
    <property type="protein sequence ID" value="CAG5089819.1"/>
    <property type="molecule type" value="Genomic_DNA"/>
</dbReference>
<dbReference type="SMART" id="SM01411">
    <property type="entry name" value="Ephrin_rec_like"/>
    <property type="match status" value="1"/>
</dbReference>
<evidence type="ECO:0000256" key="2">
    <source>
        <dbReference type="SAM" id="MobiDB-lite"/>
    </source>
</evidence>
<evidence type="ECO:0000256" key="3">
    <source>
        <dbReference type="SAM" id="Phobius"/>
    </source>
</evidence>
<evidence type="ECO:0000313" key="6">
    <source>
        <dbReference type="Proteomes" id="UP001158576"/>
    </source>
</evidence>
<dbReference type="InterPro" id="IPR050778">
    <property type="entry name" value="Cueball_EGF_LRP_Nidogen"/>
</dbReference>
<dbReference type="Pfam" id="PF02494">
    <property type="entry name" value="HYR"/>
    <property type="match status" value="1"/>
</dbReference>
<dbReference type="InterPro" id="IPR000742">
    <property type="entry name" value="EGF"/>
</dbReference>
<feature type="compositionally biased region" description="Acidic residues" evidence="2">
    <location>
        <begin position="1347"/>
        <end position="1358"/>
    </location>
</feature>
<dbReference type="Gene3D" id="2.10.50.10">
    <property type="entry name" value="Tumor Necrosis Factor Receptor, subunit A, domain 2"/>
    <property type="match status" value="1"/>
</dbReference>
<feature type="region of interest" description="Disordered" evidence="2">
    <location>
        <begin position="1501"/>
        <end position="1626"/>
    </location>
</feature>
<name>A0ABN7S610_OIKDI</name>
<dbReference type="Proteomes" id="UP001158576">
    <property type="component" value="Chromosome PAR"/>
</dbReference>
<feature type="region of interest" description="Disordered" evidence="2">
    <location>
        <begin position="1263"/>
        <end position="1283"/>
    </location>
</feature>
<accession>A0ABN7S610</accession>
<dbReference type="SMART" id="SM00181">
    <property type="entry name" value="EGF"/>
    <property type="match status" value="3"/>
</dbReference>
<dbReference type="SUPFAM" id="SSF57196">
    <property type="entry name" value="EGF/Laminin"/>
    <property type="match status" value="1"/>
</dbReference>
<dbReference type="InterPro" id="IPR011641">
    <property type="entry name" value="Tyr-kin_ephrin_A/B_rcpt-like"/>
</dbReference>
<dbReference type="InterPro" id="IPR000033">
    <property type="entry name" value="LDLR_classB_rpt"/>
</dbReference>
<feature type="compositionally biased region" description="Basic and acidic residues" evidence="2">
    <location>
        <begin position="1366"/>
        <end position="1384"/>
    </location>
</feature>
<feature type="region of interest" description="Disordered" evidence="2">
    <location>
        <begin position="1308"/>
        <end position="1388"/>
    </location>
</feature>
<keyword evidence="6" id="KW-1185">Reference proteome</keyword>
<keyword evidence="3" id="KW-0472">Membrane</keyword>
<keyword evidence="3" id="KW-1133">Transmembrane helix</keyword>
<dbReference type="Gene3D" id="2.120.10.30">
    <property type="entry name" value="TolB, C-terminal domain"/>
    <property type="match status" value="3"/>
</dbReference>
<evidence type="ECO:0000259" key="4">
    <source>
        <dbReference type="PROSITE" id="PS50825"/>
    </source>
</evidence>
<dbReference type="Pfam" id="PF07699">
    <property type="entry name" value="Ephrin_rec_like"/>
    <property type="match status" value="1"/>
</dbReference>
<organism evidence="5 6">
    <name type="scientific">Oikopleura dioica</name>
    <name type="common">Tunicate</name>
    <dbReference type="NCBI Taxonomy" id="34765"/>
    <lineage>
        <taxon>Eukaryota</taxon>
        <taxon>Metazoa</taxon>
        <taxon>Chordata</taxon>
        <taxon>Tunicata</taxon>
        <taxon>Appendicularia</taxon>
        <taxon>Copelata</taxon>
        <taxon>Oikopleuridae</taxon>
        <taxon>Oikopleura</taxon>
    </lineage>
</organism>
<dbReference type="InterPro" id="IPR003410">
    <property type="entry name" value="HYR_dom"/>
</dbReference>
<keyword evidence="1" id="KW-0677">Repeat</keyword>
<proteinExistence type="predicted"/>
<keyword evidence="3" id="KW-0812">Transmembrane</keyword>
<gene>
    <name evidence="5" type="ORF">OKIOD_LOCUS3919</name>
</gene>
<dbReference type="InterPro" id="IPR011042">
    <property type="entry name" value="6-blade_b-propeller_TolB-like"/>
</dbReference>
<feature type="transmembrane region" description="Helical" evidence="3">
    <location>
        <begin position="1221"/>
        <end position="1247"/>
    </location>
</feature>
<dbReference type="SUPFAM" id="SSF63825">
    <property type="entry name" value="YWTD domain"/>
    <property type="match status" value="1"/>
</dbReference>
<feature type="region of interest" description="Disordered" evidence="2">
    <location>
        <begin position="729"/>
        <end position="756"/>
    </location>
</feature>
<dbReference type="PANTHER" id="PTHR46513">
    <property type="entry name" value="VITELLOGENIN RECEPTOR-LIKE PROTEIN-RELATED-RELATED"/>
    <property type="match status" value="1"/>
</dbReference>